<dbReference type="RefSeq" id="WP_379664019.1">
    <property type="nucleotide sequence ID" value="NZ_JBHUDG010000049.1"/>
</dbReference>
<dbReference type="PANTHER" id="PTHR30506">
    <property type="entry name" value="INNER MEMBRANE PROTEIN"/>
    <property type="match status" value="1"/>
</dbReference>
<feature type="transmembrane region" description="Helical" evidence="7">
    <location>
        <begin position="178"/>
        <end position="195"/>
    </location>
</feature>
<keyword evidence="5 7" id="KW-1133">Transmembrane helix</keyword>
<evidence type="ECO:0000256" key="4">
    <source>
        <dbReference type="ARBA" id="ARBA00022692"/>
    </source>
</evidence>
<evidence type="ECO:0000313" key="9">
    <source>
        <dbReference type="EMBL" id="MFD1631651.1"/>
    </source>
</evidence>
<gene>
    <name evidence="9" type="ORF">ACFSAH_17390</name>
</gene>
<evidence type="ECO:0000256" key="6">
    <source>
        <dbReference type="ARBA" id="ARBA00023136"/>
    </source>
</evidence>
<dbReference type="Pfam" id="PF03458">
    <property type="entry name" value="Gly_transporter"/>
    <property type="match status" value="2"/>
</dbReference>
<evidence type="ECO:0000256" key="7">
    <source>
        <dbReference type="SAM" id="Phobius"/>
    </source>
</evidence>
<evidence type="ECO:0000259" key="8">
    <source>
        <dbReference type="Pfam" id="PF03458"/>
    </source>
</evidence>
<proteinExistence type="inferred from homology"/>
<keyword evidence="3" id="KW-1003">Cell membrane</keyword>
<keyword evidence="6 7" id="KW-0472">Membrane</keyword>
<keyword evidence="10" id="KW-1185">Reference proteome</keyword>
<feature type="transmembrane region" description="Helical" evidence="7">
    <location>
        <begin position="68"/>
        <end position="86"/>
    </location>
</feature>
<dbReference type="InterPro" id="IPR005115">
    <property type="entry name" value="Gly_transporter"/>
</dbReference>
<evidence type="ECO:0000313" key="10">
    <source>
        <dbReference type="Proteomes" id="UP001597118"/>
    </source>
</evidence>
<dbReference type="PANTHER" id="PTHR30506:SF3">
    <property type="entry name" value="UPF0126 INNER MEMBRANE PROTEIN YADS-RELATED"/>
    <property type="match status" value="1"/>
</dbReference>
<name>A0ABW4IFY9_9SPHI</name>
<accession>A0ABW4IFY9</accession>
<feature type="transmembrane region" description="Helical" evidence="7">
    <location>
        <begin position="154"/>
        <end position="172"/>
    </location>
</feature>
<feature type="transmembrane region" description="Helical" evidence="7">
    <location>
        <begin position="93"/>
        <end position="111"/>
    </location>
</feature>
<evidence type="ECO:0000256" key="2">
    <source>
        <dbReference type="ARBA" id="ARBA00008193"/>
    </source>
</evidence>
<protein>
    <submittedName>
        <fullName evidence="9">Trimeric intracellular cation channel family protein</fullName>
    </submittedName>
</protein>
<comment type="caution">
    <text evidence="9">The sequence shown here is derived from an EMBL/GenBank/DDBJ whole genome shotgun (WGS) entry which is preliminary data.</text>
</comment>
<sequence>MDFYSVLLENLIIILGTSSFAVSGAFAAMQKRLDAFGVLIVAFVAAVGGGTLRDLMIGDIPVFWIKEPYYVVIIIITALLAMFFWKRLKRFKIILFLSDSLGLGFFTILGLQKGLALHLDAGICIALGLVTGCFGGISRDILLNNIPIIFRKEIYATACIVGGLAYFALYYAGLDKNLTEVLSIGVIVLIRIIAVKKHLALPRFY</sequence>
<feature type="transmembrane region" description="Helical" evidence="7">
    <location>
        <begin position="35"/>
        <end position="56"/>
    </location>
</feature>
<feature type="domain" description="Glycine transporter" evidence="8">
    <location>
        <begin position="97"/>
        <end position="170"/>
    </location>
</feature>
<keyword evidence="4 7" id="KW-0812">Transmembrane</keyword>
<comment type="similarity">
    <text evidence="2">Belongs to the UPF0126 family.</text>
</comment>
<evidence type="ECO:0000256" key="5">
    <source>
        <dbReference type="ARBA" id="ARBA00022989"/>
    </source>
</evidence>
<feature type="transmembrane region" description="Helical" evidence="7">
    <location>
        <begin position="6"/>
        <end position="28"/>
    </location>
</feature>
<dbReference type="Proteomes" id="UP001597118">
    <property type="component" value="Unassembled WGS sequence"/>
</dbReference>
<feature type="transmembrane region" description="Helical" evidence="7">
    <location>
        <begin position="117"/>
        <end position="142"/>
    </location>
</feature>
<evidence type="ECO:0000256" key="1">
    <source>
        <dbReference type="ARBA" id="ARBA00004651"/>
    </source>
</evidence>
<evidence type="ECO:0000256" key="3">
    <source>
        <dbReference type="ARBA" id="ARBA00022475"/>
    </source>
</evidence>
<comment type="subcellular location">
    <subcellularLocation>
        <location evidence="1">Cell membrane</location>
        <topology evidence="1">Multi-pass membrane protein</topology>
    </subcellularLocation>
</comment>
<feature type="domain" description="Glycine transporter" evidence="8">
    <location>
        <begin position="13"/>
        <end position="85"/>
    </location>
</feature>
<organism evidence="9 10">
    <name type="scientific">Pseudopedobacter beijingensis</name>
    <dbReference type="NCBI Taxonomy" id="1207056"/>
    <lineage>
        <taxon>Bacteria</taxon>
        <taxon>Pseudomonadati</taxon>
        <taxon>Bacteroidota</taxon>
        <taxon>Sphingobacteriia</taxon>
        <taxon>Sphingobacteriales</taxon>
        <taxon>Sphingobacteriaceae</taxon>
        <taxon>Pseudopedobacter</taxon>
    </lineage>
</organism>
<dbReference type="EMBL" id="JBHUDG010000049">
    <property type="protein sequence ID" value="MFD1631651.1"/>
    <property type="molecule type" value="Genomic_DNA"/>
</dbReference>
<reference evidence="10" key="1">
    <citation type="journal article" date="2019" name="Int. J. Syst. Evol. Microbiol.">
        <title>The Global Catalogue of Microorganisms (GCM) 10K type strain sequencing project: providing services to taxonomists for standard genome sequencing and annotation.</title>
        <authorList>
            <consortium name="The Broad Institute Genomics Platform"/>
            <consortium name="The Broad Institute Genome Sequencing Center for Infectious Disease"/>
            <person name="Wu L."/>
            <person name="Ma J."/>
        </authorList>
    </citation>
    <scope>NUCLEOTIDE SEQUENCE [LARGE SCALE GENOMIC DNA]</scope>
    <source>
        <strain evidence="10">CCUG 53762</strain>
    </source>
</reference>